<dbReference type="PROSITE" id="PS50240">
    <property type="entry name" value="TRYPSIN_DOM"/>
    <property type="match status" value="1"/>
</dbReference>
<dbReference type="InterPro" id="IPR001254">
    <property type="entry name" value="Trypsin_dom"/>
</dbReference>
<dbReference type="Proteomes" id="UP000069940">
    <property type="component" value="Unassembled WGS sequence"/>
</dbReference>
<dbReference type="InterPro" id="IPR043504">
    <property type="entry name" value="Peptidase_S1_PA_chymotrypsin"/>
</dbReference>
<keyword evidence="4" id="KW-1185">Reference proteome</keyword>
<dbReference type="Gene3D" id="2.40.10.10">
    <property type="entry name" value="Trypsin-like serine proteases"/>
    <property type="match status" value="1"/>
</dbReference>
<evidence type="ECO:0000259" key="2">
    <source>
        <dbReference type="PROSITE" id="PS50240"/>
    </source>
</evidence>
<comment type="similarity">
    <text evidence="1">Belongs to the peptidase S1 family. CLIP subfamily.</text>
</comment>
<organism evidence="3 4">
    <name type="scientific">Aedes albopictus</name>
    <name type="common">Asian tiger mosquito</name>
    <name type="synonym">Stegomyia albopicta</name>
    <dbReference type="NCBI Taxonomy" id="7160"/>
    <lineage>
        <taxon>Eukaryota</taxon>
        <taxon>Metazoa</taxon>
        <taxon>Ecdysozoa</taxon>
        <taxon>Arthropoda</taxon>
        <taxon>Hexapoda</taxon>
        <taxon>Insecta</taxon>
        <taxon>Pterygota</taxon>
        <taxon>Neoptera</taxon>
        <taxon>Endopterygota</taxon>
        <taxon>Diptera</taxon>
        <taxon>Nematocera</taxon>
        <taxon>Culicoidea</taxon>
        <taxon>Culicidae</taxon>
        <taxon>Culicinae</taxon>
        <taxon>Aedini</taxon>
        <taxon>Aedes</taxon>
        <taxon>Stegomyia</taxon>
    </lineage>
</organism>
<dbReference type="Pfam" id="PF00089">
    <property type="entry name" value="Trypsin"/>
    <property type="match status" value="1"/>
</dbReference>
<proteinExistence type="inferred from homology"/>
<accession>A0ABM1ZEM1</accession>
<name>A0ABM1ZEM1_AEDAL</name>
<feature type="domain" description="Peptidase S1" evidence="2">
    <location>
        <begin position="67"/>
        <end position="304"/>
    </location>
</feature>
<dbReference type="InterPro" id="IPR009003">
    <property type="entry name" value="Peptidase_S1_PA"/>
</dbReference>
<dbReference type="PANTHER" id="PTHR24260:SF148">
    <property type="entry name" value="IP09309P-RELATED"/>
    <property type="match status" value="1"/>
</dbReference>
<sequence length="312" mass="33716">MLKLPLHLKQSNRDSTFLFAQSCINTGQSVAGSISIKCNMKNLLRIICAIFLVATVQAEPLERTNRIHNGQVASAGQFPYAAAIIPVVPVTGRPVCGGSLVSPRFVLTAGRCVYGVTRAYVVLGAVHVFEDREASRLQLDVTEFIVHSGFEAEPEVFDVALVRLPVNVPIGSAFIDVVRLPNRRQVEATFVGQQATVFGWGSTGPGSEFTNELRFIRAQVISQLSCTVNLPTNTILGEHICMDGANNSPCAGDYGGPLTITDVDGQTTQIGVFSFTSVLGCTLGRPSVYTRMSSYLDWIGQNSDVVIRDDFN</sequence>
<dbReference type="PANTHER" id="PTHR24260">
    <property type="match status" value="1"/>
</dbReference>
<dbReference type="SMART" id="SM00020">
    <property type="entry name" value="Tryp_SPc"/>
    <property type="match status" value="1"/>
</dbReference>
<evidence type="ECO:0000256" key="1">
    <source>
        <dbReference type="ARBA" id="ARBA00024195"/>
    </source>
</evidence>
<dbReference type="GeneID" id="109432342"/>
<dbReference type="InterPro" id="IPR001314">
    <property type="entry name" value="Peptidase_S1A"/>
</dbReference>
<evidence type="ECO:0000313" key="3">
    <source>
        <dbReference type="EnsemblMetazoa" id="AALFPA23_017717.P25954"/>
    </source>
</evidence>
<dbReference type="PRINTS" id="PR00722">
    <property type="entry name" value="CHYMOTRYPSIN"/>
</dbReference>
<dbReference type="EnsemblMetazoa" id="AALFPA23_017717.R25954">
    <property type="protein sequence ID" value="AALFPA23_017717.P25954"/>
    <property type="gene ID" value="AALFPA23_017717"/>
</dbReference>
<evidence type="ECO:0000313" key="4">
    <source>
        <dbReference type="Proteomes" id="UP000069940"/>
    </source>
</evidence>
<dbReference type="CDD" id="cd00190">
    <property type="entry name" value="Tryp_SPc"/>
    <property type="match status" value="1"/>
</dbReference>
<reference evidence="4" key="1">
    <citation type="journal article" date="2015" name="Proc. Natl. Acad. Sci. U.S.A.">
        <title>Genome sequence of the Asian Tiger mosquito, Aedes albopictus, reveals insights into its biology, genetics, and evolution.</title>
        <authorList>
            <person name="Chen X.G."/>
            <person name="Jiang X."/>
            <person name="Gu J."/>
            <person name="Xu M."/>
            <person name="Wu Y."/>
            <person name="Deng Y."/>
            <person name="Zhang C."/>
            <person name="Bonizzoni M."/>
            <person name="Dermauw W."/>
            <person name="Vontas J."/>
            <person name="Armbruster P."/>
            <person name="Huang X."/>
            <person name="Yang Y."/>
            <person name="Zhang H."/>
            <person name="He W."/>
            <person name="Peng H."/>
            <person name="Liu Y."/>
            <person name="Wu K."/>
            <person name="Chen J."/>
            <person name="Lirakis M."/>
            <person name="Topalis P."/>
            <person name="Van Leeuwen T."/>
            <person name="Hall A.B."/>
            <person name="Jiang X."/>
            <person name="Thorpe C."/>
            <person name="Mueller R.L."/>
            <person name="Sun C."/>
            <person name="Waterhouse R.M."/>
            <person name="Yan G."/>
            <person name="Tu Z.J."/>
            <person name="Fang X."/>
            <person name="James A.A."/>
        </authorList>
    </citation>
    <scope>NUCLEOTIDE SEQUENCE [LARGE SCALE GENOMIC DNA]</scope>
    <source>
        <strain evidence="4">Foshan</strain>
    </source>
</reference>
<dbReference type="InterPro" id="IPR051333">
    <property type="entry name" value="CLIP_Serine_Protease"/>
</dbReference>
<dbReference type="RefSeq" id="XP_019564232.2">
    <property type="nucleotide sequence ID" value="XM_019708687.3"/>
</dbReference>
<dbReference type="SUPFAM" id="SSF50494">
    <property type="entry name" value="Trypsin-like serine proteases"/>
    <property type="match status" value="1"/>
</dbReference>
<protein>
    <recommendedName>
        <fullName evidence="2">Peptidase S1 domain-containing protein</fullName>
    </recommendedName>
</protein>
<reference evidence="3" key="2">
    <citation type="submission" date="2025-05" db="UniProtKB">
        <authorList>
            <consortium name="EnsemblMetazoa"/>
        </authorList>
    </citation>
    <scope>IDENTIFICATION</scope>
    <source>
        <strain evidence="3">Foshan</strain>
    </source>
</reference>